<evidence type="ECO:0000259" key="2">
    <source>
        <dbReference type="Pfam" id="PF06580"/>
    </source>
</evidence>
<keyword evidence="1" id="KW-0472">Membrane</keyword>
<accession>A0A9X2C058</accession>
<keyword evidence="3" id="KW-0808">Transferase</keyword>
<comment type="caution">
    <text evidence="3">The sequence shown here is derived from an EMBL/GenBank/DDBJ whole genome shotgun (WGS) entry which is preliminary data.</text>
</comment>
<dbReference type="PANTHER" id="PTHR34220:SF7">
    <property type="entry name" value="SENSOR HISTIDINE KINASE YPDA"/>
    <property type="match status" value="1"/>
</dbReference>
<name>A0A9X2C058_9BURK</name>
<sequence>MAWLKPPPAGAGEVGFDDRATLVVGSIGFGLAIPRLTGLFGPYGTRDGVFWLGLAGFVALATAIWLGNRWLLFKQREHFDWFNHPLRKLAMLVVANVLYTAPITVAGLLAWFALAGLPVDRTALQVVVLTNVICVLFVTHGYETMFLIRERESDLVRVERLDRMRVQAELAALKSQVDPHFLFNSLNTLGHLIQHDARRGREFCDTLADVYRYVLDSGQRDLVPLADELAFVRRYHRLLELRSGGAIRLAVDAAVERDARRWRIPPLALQVLLENAVKHNQASAEEPLELAISLRADDAAAPAIRAVNALRPRRSALPSAGVGLANLAARCDLVTGVALAVRPSREAFEVDVPLWAPA</sequence>
<feature type="domain" description="Signal transduction histidine kinase internal region" evidence="2">
    <location>
        <begin position="168"/>
        <end position="244"/>
    </location>
</feature>
<dbReference type="AlphaFoldDB" id="A0A9X2C058"/>
<dbReference type="GO" id="GO:0016020">
    <property type="term" value="C:membrane"/>
    <property type="evidence" value="ECO:0007669"/>
    <property type="project" value="InterPro"/>
</dbReference>
<protein>
    <submittedName>
        <fullName evidence="3">Histidine kinase</fullName>
    </submittedName>
</protein>
<evidence type="ECO:0000313" key="4">
    <source>
        <dbReference type="Proteomes" id="UP001139353"/>
    </source>
</evidence>
<dbReference type="GO" id="GO:0000155">
    <property type="term" value="F:phosphorelay sensor kinase activity"/>
    <property type="evidence" value="ECO:0007669"/>
    <property type="project" value="InterPro"/>
</dbReference>
<dbReference type="EMBL" id="JAJLJH010000004">
    <property type="protein sequence ID" value="MCK9687378.1"/>
    <property type="molecule type" value="Genomic_DNA"/>
</dbReference>
<evidence type="ECO:0000313" key="3">
    <source>
        <dbReference type="EMBL" id="MCK9687378.1"/>
    </source>
</evidence>
<dbReference type="InterPro" id="IPR010559">
    <property type="entry name" value="Sig_transdc_His_kin_internal"/>
</dbReference>
<dbReference type="Proteomes" id="UP001139353">
    <property type="component" value="Unassembled WGS sequence"/>
</dbReference>
<keyword evidence="1" id="KW-0812">Transmembrane</keyword>
<keyword evidence="1" id="KW-1133">Transmembrane helix</keyword>
<feature type="transmembrane region" description="Helical" evidence="1">
    <location>
        <begin position="123"/>
        <end position="142"/>
    </location>
</feature>
<evidence type="ECO:0000256" key="1">
    <source>
        <dbReference type="SAM" id="Phobius"/>
    </source>
</evidence>
<dbReference type="PANTHER" id="PTHR34220">
    <property type="entry name" value="SENSOR HISTIDINE KINASE YPDA"/>
    <property type="match status" value="1"/>
</dbReference>
<dbReference type="RefSeq" id="WP_275683415.1">
    <property type="nucleotide sequence ID" value="NZ_JAJLJH010000004.1"/>
</dbReference>
<reference evidence="3" key="1">
    <citation type="submission" date="2021-11" db="EMBL/GenBank/DDBJ databases">
        <title>BS-T2-15 a new species belonging to the Comamonadaceae family isolated from the soil of a French oak forest.</title>
        <authorList>
            <person name="Mieszkin S."/>
            <person name="Alain K."/>
        </authorList>
    </citation>
    <scope>NUCLEOTIDE SEQUENCE</scope>
    <source>
        <strain evidence="3">BS-T2-15</strain>
    </source>
</reference>
<organism evidence="3 4">
    <name type="scientific">Scleromatobacter humisilvae</name>
    <dbReference type="NCBI Taxonomy" id="2897159"/>
    <lineage>
        <taxon>Bacteria</taxon>
        <taxon>Pseudomonadati</taxon>
        <taxon>Pseudomonadota</taxon>
        <taxon>Betaproteobacteria</taxon>
        <taxon>Burkholderiales</taxon>
        <taxon>Sphaerotilaceae</taxon>
        <taxon>Scleromatobacter</taxon>
    </lineage>
</organism>
<dbReference type="InterPro" id="IPR050640">
    <property type="entry name" value="Bact_2-comp_sensor_kinase"/>
</dbReference>
<dbReference type="Pfam" id="PF06580">
    <property type="entry name" value="His_kinase"/>
    <property type="match status" value="1"/>
</dbReference>
<proteinExistence type="predicted"/>
<feature type="transmembrane region" description="Helical" evidence="1">
    <location>
        <begin position="49"/>
        <end position="68"/>
    </location>
</feature>
<keyword evidence="4" id="KW-1185">Reference proteome</keyword>
<keyword evidence="3" id="KW-0418">Kinase</keyword>
<gene>
    <name evidence="3" type="ORF">LPC04_16865</name>
</gene>
<feature type="transmembrane region" description="Helical" evidence="1">
    <location>
        <begin position="89"/>
        <end position="117"/>
    </location>
</feature>